<keyword evidence="1" id="KW-0472">Membrane</keyword>
<evidence type="ECO:0000313" key="3">
    <source>
        <dbReference type="Proteomes" id="UP001597229"/>
    </source>
</evidence>
<dbReference type="NCBIfam" id="TIGR03919">
    <property type="entry name" value="T7SS_EccB"/>
    <property type="match status" value="1"/>
</dbReference>
<dbReference type="InterPro" id="IPR007795">
    <property type="entry name" value="T7SS_EccB"/>
</dbReference>
<evidence type="ECO:0000313" key="2">
    <source>
        <dbReference type="EMBL" id="MFD1248130.1"/>
    </source>
</evidence>
<keyword evidence="1" id="KW-0812">Transmembrane</keyword>
<dbReference type="InterPro" id="IPR044857">
    <property type="entry name" value="T7SS_EccB_R1"/>
</dbReference>
<comment type="caution">
    <text evidence="2">The sequence shown here is derived from an EMBL/GenBank/DDBJ whole genome shotgun (WGS) entry which is preliminary data.</text>
</comment>
<organism evidence="2 3">
    <name type="scientific">Nocardioides ginsengisoli</name>
    <dbReference type="NCBI Taxonomy" id="363868"/>
    <lineage>
        <taxon>Bacteria</taxon>
        <taxon>Bacillati</taxon>
        <taxon>Actinomycetota</taxon>
        <taxon>Actinomycetes</taxon>
        <taxon>Propionibacteriales</taxon>
        <taxon>Nocardioidaceae</taxon>
        <taxon>Nocardioides</taxon>
    </lineage>
</organism>
<reference evidence="3" key="1">
    <citation type="journal article" date="2019" name="Int. J. Syst. Evol. Microbiol.">
        <title>The Global Catalogue of Microorganisms (GCM) 10K type strain sequencing project: providing services to taxonomists for standard genome sequencing and annotation.</title>
        <authorList>
            <consortium name="The Broad Institute Genomics Platform"/>
            <consortium name="The Broad Institute Genome Sequencing Center for Infectious Disease"/>
            <person name="Wu L."/>
            <person name="Ma J."/>
        </authorList>
    </citation>
    <scope>NUCLEOTIDE SEQUENCE [LARGE SCALE GENOMIC DNA]</scope>
    <source>
        <strain evidence="3">CCUG 52478</strain>
    </source>
</reference>
<dbReference type="RefSeq" id="WP_367919373.1">
    <property type="nucleotide sequence ID" value="NZ_BAABAC010000022.1"/>
</dbReference>
<keyword evidence="3" id="KW-1185">Reference proteome</keyword>
<gene>
    <name evidence="2" type="primary">eccB</name>
    <name evidence="2" type="ORF">ACFQ3F_10055</name>
</gene>
<feature type="transmembrane region" description="Helical" evidence="1">
    <location>
        <begin position="40"/>
        <end position="62"/>
    </location>
</feature>
<dbReference type="PANTHER" id="PTHR40765">
    <property type="entry name" value="ESX-2 SECRETION SYSTEM ATPASE ECCB2"/>
    <property type="match status" value="1"/>
</dbReference>
<sequence length="468" mass="48792">MATKKDLVEAYSFSRRRLVTAFVSGAPGGREVEPARPGRMVVGGVALAILLVAAAAIAGTLAKRAEVEWDKPGLVTDDRGALYIILDESSIPGQPRLRPVINVTSAQLILGADVKTRKVPEQELADRRKGPPIGILDAPATVPRPDQLIESGWTSCTGTGLGLKTAVQADALVTRMPTRAVLVQGATSKARYLIAEADVAGHPRRAYRYPMPDDDALAFSLHVAPSSTVTVPDAWLELFPTGGPLSKDGIGLTGLGGPAGQEEFPGGRVGDWFHDDAGQEFALTQRGVVELTPVAAAVLKRIALPGGGAPKELTYTSGMSFHAVPAPYAAAMWPRALPTGTVEAQDQVCAELVTGKGDTPAALLATAPQGAASAEGVAADERDIDVESGRGALVRSADWITATGGSPHLVDDRGYSYPVAGDVEIGNLGYADVPALVVPDVWNKLFEPGPELSLDDALCPPSRTQKCG</sequence>
<accession>A0ABW3VZV5</accession>
<dbReference type="Gene3D" id="3.30.2390.20">
    <property type="entry name" value="Type VII secretion system EccB, repeat 1 domain"/>
    <property type="match status" value="1"/>
</dbReference>
<keyword evidence="1" id="KW-1133">Transmembrane helix</keyword>
<evidence type="ECO:0000256" key="1">
    <source>
        <dbReference type="SAM" id="Phobius"/>
    </source>
</evidence>
<dbReference type="Pfam" id="PF05108">
    <property type="entry name" value="T7SS_ESX1_EccB"/>
    <property type="match status" value="1"/>
</dbReference>
<name>A0ABW3VZV5_9ACTN</name>
<dbReference type="PANTHER" id="PTHR40765:SF2">
    <property type="entry name" value="ESX-2 SECRETION SYSTEM ATPASE ECCB2"/>
    <property type="match status" value="1"/>
</dbReference>
<dbReference type="EMBL" id="JBHTLX010000012">
    <property type="protein sequence ID" value="MFD1248130.1"/>
    <property type="molecule type" value="Genomic_DNA"/>
</dbReference>
<proteinExistence type="predicted"/>
<dbReference type="Proteomes" id="UP001597229">
    <property type="component" value="Unassembled WGS sequence"/>
</dbReference>
<protein>
    <submittedName>
        <fullName evidence="2">Type VII secretion protein EccB</fullName>
    </submittedName>
</protein>